<accession>A0A5B1CJU3</accession>
<evidence type="ECO:0000256" key="1">
    <source>
        <dbReference type="SAM" id="SignalP"/>
    </source>
</evidence>
<keyword evidence="1" id="KW-0732">Signal</keyword>
<keyword evidence="3" id="KW-1185">Reference proteome</keyword>
<dbReference type="RefSeq" id="WP_068265435.1">
    <property type="nucleotide sequence ID" value="NZ_LWSK01000087.1"/>
</dbReference>
<dbReference type="Proteomes" id="UP000322699">
    <property type="component" value="Unassembled WGS sequence"/>
</dbReference>
<protein>
    <recommendedName>
        <fullName evidence="4">PEP-CTERM protein-sorting domain-containing protein</fullName>
    </recommendedName>
</protein>
<evidence type="ECO:0000313" key="3">
    <source>
        <dbReference type="Proteomes" id="UP000322699"/>
    </source>
</evidence>
<comment type="caution">
    <text evidence="2">The sequence shown here is derived from an EMBL/GenBank/DDBJ whole genome shotgun (WGS) entry which is preliminary data.</text>
</comment>
<dbReference type="EMBL" id="VRLW01000001">
    <property type="protein sequence ID" value="KAA1260551.1"/>
    <property type="molecule type" value="Genomic_DNA"/>
</dbReference>
<sequence precursor="true">MQKFLIAIACSVLMNGGLGIQCQAALVAYDEYSQYQAALGSATESVINFDTVGSGVVLGSDSGVTFSAVDSNFSQIDLVVYETDPVFNAIFNQNPTDTISGPNYVGRELLSLGVGNFSRTFENEIITLTFDSPRSAVGLFVIAPNNSGVSLTANGQSVNADFEDPIVLAGANQAFFIGLIDDSGANSISSATLQGGSGGMGYHFDDLTTSVTAIPEPNSLLAFGVLIVGVSTRRRRLVA</sequence>
<organism evidence="2 3">
    <name type="scientific">Rubripirellula obstinata</name>
    <dbReference type="NCBI Taxonomy" id="406547"/>
    <lineage>
        <taxon>Bacteria</taxon>
        <taxon>Pseudomonadati</taxon>
        <taxon>Planctomycetota</taxon>
        <taxon>Planctomycetia</taxon>
        <taxon>Pirellulales</taxon>
        <taxon>Pirellulaceae</taxon>
        <taxon>Rubripirellula</taxon>
    </lineage>
</organism>
<dbReference type="AlphaFoldDB" id="A0A5B1CJU3"/>
<dbReference type="InterPro" id="IPR013424">
    <property type="entry name" value="Ice-binding_C"/>
</dbReference>
<gene>
    <name evidence="2" type="ORF">LF1_30910</name>
</gene>
<evidence type="ECO:0000313" key="2">
    <source>
        <dbReference type="EMBL" id="KAA1260551.1"/>
    </source>
</evidence>
<dbReference type="NCBIfam" id="TIGR02595">
    <property type="entry name" value="PEP_CTERM"/>
    <property type="match status" value="1"/>
</dbReference>
<evidence type="ECO:0008006" key="4">
    <source>
        <dbReference type="Google" id="ProtNLM"/>
    </source>
</evidence>
<name>A0A5B1CJU3_9BACT</name>
<feature type="chain" id="PRO_5022973194" description="PEP-CTERM protein-sorting domain-containing protein" evidence="1">
    <location>
        <begin position="25"/>
        <end position="239"/>
    </location>
</feature>
<reference evidence="2 3" key="1">
    <citation type="submission" date="2019-08" db="EMBL/GenBank/DDBJ databases">
        <title>Deep-cultivation of Planctomycetes and their phenomic and genomic characterization uncovers novel biology.</title>
        <authorList>
            <person name="Wiegand S."/>
            <person name="Jogler M."/>
            <person name="Boedeker C."/>
            <person name="Pinto D."/>
            <person name="Vollmers J."/>
            <person name="Rivas-Marin E."/>
            <person name="Kohn T."/>
            <person name="Peeters S.H."/>
            <person name="Heuer A."/>
            <person name="Rast P."/>
            <person name="Oberbeckmann S."/>
            <person name="Bunk B."/>
            <person name="Jeske O."/>
            <person name="Meyerdierks A."/>
            <person name="Storesund J.E."/>
            <person name="Kallscheuer N."/>
            <person name="Luecker S."/>
            <person name="Lage O.M."/>
            <person name="Pohl T."/>
            <person name="Merkel B.J."/>
            <person name="Hornburger P."/>
            <person name="Mueller R.-W."/>
            <person name="Bruemmer F."/>
            <person name="Labrenz M."/>
            <person name="Spormann A.M."/>
            <person name="Op Den Camp H."/>
            <person name="Overmann J."/>
            <person name="Amann R."/>
            <person name="Jetten M.S.M."/>
            <person name="Mascher T."/>
            <person name="Medema M.H."/>
            <person name="Devos D.P."/>
            <person name="Kaster A.-K."/>
            <person name="Ovreas L."/>
            <person name="Rohde M."/>
            <person name="Galperin M.Y."/>
            <person name="Jogler C."/>
        </authorList>
    </citation>
    <scope>NUCLEOTIDE SEQUENCE [LARGE SCALE GENOMIC DNA]</scope>
    <source>
        <strain evidence="2 3">LF1</strain>
    </source>
</reference>
<feature type="signal peptide" evidence="1">
    <location>
        <begin position="1"/>
        <end position="24"/>
    </location>
</feature>
<proteinExistence type="predicted"/>